<evidence type="ECO:0000313" key="2">
    <source>
        <dbReference type="Proteomes" id="UP000536509"/>
    </source>
</evidence>
<dbReference type="EMBL" id="JABEVX010000001">
    <property type="protein sequence ID" value="NNT71056.1"/>
    <property type="molecule type" value="Genomic_DNA"/>
</dbReference>
<organism evidence="1 2">
    <name type="scientific">Flavobacterium rivulicola</name>
    <dbReference type="NCBI Taxonomy" id="2732161"/>
    <lineage>
        <taxon>Bacteria</taxon>
        <taxon>Pseudomonadati</taxon>
        <taxon>Bacteroidota</taxon>
        <taxon>Flavobacteriia</taxon>
        <taxon>Flavobacteriales</taxon>
        <taxon>Flavobacteriaceae</taxon>
        <taxon>Flavobacterium</taxon>
    </lineage>
</organism>
<comment type="caution">
    <text evidence="1">The sequence shown here is derived from an EMBL/GenBank/DDBJ whole genome shotgun (WGS) entry which is preliminary data.</text>
</comment>
<protein>
    <submittedName>
        <fullName evidence="1">Uncharacterized protein</fullName>
    </submittedName>
</protein>
<dbReference type="RefSeq" id="WP_171221249.1">
    <property type="nucleotide sequence ID" value="NZ_CP121446.1"/>
</dbReference>
<dbReference type="PROSITE" id="PS51257">
    <property type="entry name" value="PROKAR_LIPOPROTEIN"/>
    <property type="match status" value="1"/>
</dbReference>
<sequence>MKKLILLFSGLVLVLSSCGREKKNDVNAPNEEVVKTDNFSIVMSAIYEKDDELVLVFKKNGYWDYDNPTKFLVKGQPNSQTINLQFPMGKRYDNVQIDVSTNKEQKVLTLTNISILNNGKVEVDGRNMAFLKFFNFGTAFTWDEKNLRYNLLFDQQYPPRIMGSESLEAVLIKK</sequence>
<dbReference type="Proteomes" id="UP000536509">
    <property type="component" value="Unassembled WGS sequence"/>
</dbReference>
<proteinExistence type="predicted"/>
<name>A0A7Y3VY65_9FLAO</name>
<keyword evidence="2" id="KW-1185">Reference proteome</keyword>
<accession>A0A7Y3VY65</accession>
<gene>
    <name evidence="1" type="ORF">HKT18_02395</name>
</gene>
<evidence type="ECO:0000313" key="1">
    <source>
        <dbReference type="EMBL" id="NNT71056.1"/>
    </source>
</evidence>
<reference evidence="1 2" key="1">
    <citation type="submission" date="2020-05" db="EMBL/GenBank/DDBJ databases">
        <title>Draft genome of Flavobacterium sp. IMCC34852.</title>
        <authorList>
            <person name="Song J."/>
            <person name="Cho J.-C."/>
        </authorList>
    </citation>
    <scope>NUCLEOTIDE SEQUENCE [LARGE SCALE GENOMIC DNA]</scope>
    <source>
        <strain evidence="1 2">IMCC34852</strain>
    </source>
</reference>
<dbReference type="AlphaFoldDB" id="A0A7Y3VY65"/>